<dbReference type="Gene3D" id="2.40.128.20">
    <property type="match status" value="1"/>
</dbReference>
<name>A0A0V8QGZ4_9FIRM</name>
<evidence type="ECO:0000313" key="1">
    <source>
        <dbReference type="EMBL" id="KSV59740.1"/>
    </source>
</evidence>
<dbReference type="Pfam" id="PF09148">
    <property type="entry name" value="DUF1934"/>
    <property type="match status" value="1"/>
</dbReference>
<gene>
    <name evidence="1" type="ORF">ASU35_08285</name>
</gene>
<dbReference type="OrthoDB" id="1680906at2"/>
<dbReference type="AlphaFoldDB" id="A0A0V8QGZ4"/>
<dbReference type="SUPFAM" id="SSF50814">
    <property type="entry name" value="Lipocalins"/>
    <property type="match status" value="1"/>
</dbReference>
<protein>
    <recommendedName>
        <fullName evidence="3">Rho guanine nucleotide exchange factor</fullName>
    </recommendedName>
</protein>
<accession>A0A0V8QGZ4</accession>
<dbReference type="EMBL" id="LNAM01000101">
    <property type="protein sequence ID" value="KSV59740.1"/>
    <property type="molecule type" value="Genomic_DNA"/>
</dbReference>
<dbReference type="RefSeq" id="WP_058352068.1">
    <property type="nucleotide sequence ID" value="NZ_CABMMD010000101.1"/>
</dbReference>
<comment type="caution">
    <text evidence="1">The sequence shown here is derived from an EMBL/GenBank/DDBJ whole genome shotgun (WGS) entry which is preliminary data.</text>
</comment>
<keyword evidence="2" id="KW-1185">Reference proteome</keyword>
<dbReference type="Proteomes" id="UP000054874">
    <property type="component" value="Unassembled WGS sequence"/>
</dbReference>
<organism evidence="1 2">
    <name type="scientific">Acetivibrio ethanolgignens</name>
    <dbReference type="NCBI Taxonomy" id="290052"/>
    <lineage>
        <taxon>Bacteria</taxon>
        <taxon>Bacillati</taxon>
        <taxon>Bacillota</taxon>
        <taxon>Clostridia</taxon>
        <taxon>Eubacteriales</taxon>
        <taxon>Oscillospiraceae</taxon>
        <taxon>Acetivibrio</taxon>
    </lineage>
</organism>
<dbReference type="InterPro" id="IPR015231">
    <property type="entry name" value="DUF1934"/>
</dbReference>
<proteinExistence type="predicted"/>
<sequence>MKKEVLIAIAGLQFEINEDEALEMISPGEYYFRNGKHYVLYEELTEDEGGIKGGITKNTLKFSEDAVELRKSGFNNVVMTFEKGKKTMTCYQTPVGNLMIGIDTNSVSVTELPEGIVVDIRYTLDVNYNHVSECVIKIKIVER</sequence>
<reference evidence="1 2" key="1">
    <citation type="submission" date="2015-11" db="EMBL/GenBank/DDBJ databases">
        <title>Butyribacter intestini gen. nov., sp. nov., a butyric acid-producing bacterium of the family Lachnospiraceae isolated from the human faeces.</title>
        <authorList>
            <person name="Zou Y."/>
            <person name="Xue W."/>
            <person name="Luo G."/>
            <person name="Lv M."/>
        </authorList>
    </citation>
    <scope>NUCLEOTIDE SEQUENCE [LARGE SCALE GENOMIC DNA]</scope>
    <source>
        <strain evidence="1 2">ACET-33324</strain>
    </source>
</reference>
<evidence type="ECO:0008006" key="3">
    <source>
        <dbReference type="Google" id="ProtNLM"/>
    </source>
</evidence>
<dbReference type="STRING" id="290052.ASU35_08285"/>
<dbReference type="InterPro" id="IPR012674">
    <property type="entry name" value="Calycin"/>
</dbReference>
<evidence type="ECO:0000313" key="2">
    <source>
        <dbReference type="Proteomes" id="UP000054874"/>
    </source>
</evidence>